<evidence type="ECO:0000259" key="1">
    <source>
        <dbReference type="PROSITE" id="PS50965"/>
    </source>
</evidence>
<dbReference type="PROSITE" id="PS50965">
    <property type="entry name" value="NERD"/>
    <property type="match status" value="1"/>
</dbReference>
<reference evidence="2 3" key="1">
    <citation type="submission" date="2017-12" db="EMBL/GenBank/DDBJ databases">
        <title>Phylogenetic diversity of female urinary microbiome.</title>
        <authorList>
            <person name="Thomas-White K."/>
            <person name="Wolfe A.J."/>
        </authorList>
    </citation>
    <scope>NUCLEOTIDE SEQUENCE [LARGE SCALE GENOMIC DNA]</scope>
    <source>
        <strain evidence="2 3">UMB0898</strain>
    </source>
</reference>
<dbReference type="InterPro" id="IPR011528">
    <property type="entry name" value="NERD"/>
</dbReference>
<evidence type="ECO:0000313" key="2">
    <source>
        <dbReference type="EMBL" id="PKY87517.1"/>
    </source>
</evidence>
<dbReference type="OrthoDB" id="2136191at2"/>
<feature type="domain" description="NERD" evidence="1">
    <location>
        <begin position="26"/>
        <end position="136"/>
    </location>
</feature>
<proteinExistence type="predicted"/>
<dbReference type="AlphaFoldDB" id="A0A2I1JVW5"/>
<dbReference type="Pfam" id="PF08378">
    <property type="entry name" value="NERD"/>
    <property type="match status" value="1"/>
</dbReference>
<dbReference type="RefSeq" id="WP_101954737.1">
    <property type="nucleotide sequence ID" value="NZ_PKHE01000027.1"/>
</dbReference>
<gene>
    <name evidence="2" type="ORF">CYJ57_07390</name>
</gene>
<accession>A0A2I1JVW5</accession>
<dbReference type="Proteomes" id="UP000234384">
    <property type="component" value="Unassembled WGS sequence"/>
</dbReference>
<comment type="caution">
    <text evidence="2">The sequence shown here is derived from an EMBL/GenBank/DDBJ whole genome shotgun (WGS) entry which is preliminary data.</text>
</comment>
<dbReference type="EMBL" id="PKHE01000027">
    <property type="protein sequence ID" value="PKY87517.1"/>
    <property type="molecule type" value="Genomic_DNA"/>
</dbReference>
<organism evidence="2 3">
    <name type="scientific">Falseniella ignava</name>
    <dbReference type="NCBI Taxonomy" id="137730"/>
    <lineage>
        <taxon>Bacteria</taxon>
        <taxon>Bacillati</taxon>
        <taxon>Bacillota</taxon>
        <taxon>Bacilli</taxon>
        <taxon>Lactobacillales</taxon>
        <taxon>Aerococcaceae</taxon>
        <taxon>Falseniella</taxon>
    </lineage>
</organism>
<name>A0A2I1JVW5_9LACT</name>
<protein>
    <recommendedName>
        <fullName evidence="1">NERD domain-containing protein</fullName>
    </recommendedName>
</protein>
<evidence type="ECO:0000313" key="3">
    <source>
        <dbReference type="Proteomes" id="UP000234384"/>
    </source>
</evidence>
<sequence length="311" mass="36959">MSNELIHLLVRKSRGNYINKLDSLVTGYEGEEDFARIVRQYLPHRSLFLTNFIFEQPSYAQIDGILLMSDRIHLYEVKNYDAHCSITKGKLYYNHRHINHNPIQQIERATDYFRNILIQNKLNISLQPHLVLIHPFATLEQDESVQIPILLRNQLRHHFQMIDSSMRSQTRYDPTTIHDILNYYRINDWHNYFEQHPFNLSDLKLGVYCTNCGSFYMEKTTYYFKCQHCHTTISKKEALDYLIQECAALTPGEVIQTKDLLYLINRSLSSNWVYYTLNQKLERVAYGTYVKPKLVPDFLNKLLGLYYRSVK</sequence>